<evidence type="ECO:0008006" key="5">
    <source>
        <dbReference type="Google" id="ProtNLM"/>
    </source>
</evidence>
<feature type="region of interest" description="Disordered" evidence="1">
    <location>
        <begin position="189"/>
        <end position="208"/>
    </location>
</feature>
<dbReference type="RefSeq" id="WP_168776851.1">
    <property type="nucleotide sequence ID" value="NZ_JAABNR010000049.1"/>
</dbReference>
<comment type="caution">
    <text evidence="3">The sequence shown here is derived from an EMBL/GenBank/DDBJ whole genome shotgun (WGS) entry which is preliminary data.</text>
</comment>
<dbReference type="InterPro" id="IPR012902">
    <property type="entry name" value="N_methyl_site"/>
</dbReference>
<gene>
    <name evidence="3" type="ORF">GV832_21035</name>
</gene>
<keyword evidence="4" id="KW-1185">Reference proteome</keyword>
<accession>A0AAE4YET4</accession>
<evidence type="ECO:0000256" key="1">
    <source>
        <dbReference type="SAM" id="MobiDB-lite"/>
    </source>
</evidence>
<dbReference type="Proteomes" id="UP001193501">
    <property type="component" value="Unassembled WGS sequence"/>
</dbReference>
<name>A0AAE4YET4_9RHOB</name>
<keyword evidence="2" id="KW-0812">Transmembrane</keyword>
<organism evidence="3 4">
    <name type="scientific">Stagnihabitans tardus</name>
    <dbReference type="NCBI Taxonomy" id="2699202"/>
    <lineage>
        <taxon>Bacteria</taxon>
        <taxon>Pseudomonadati</taxon>
        <taxon>Pseudomonadota</taxon>
        <taxon>Alphaproteobacteria</taxon>
        <taxon>Rhodobacterales</taxon>
        <taxon>Paracoccaceae</taxon>
        <taxon>Stagnihabitans</taxon>
    </lineage>
</organism>
<evidence type="ECO:0000256" key="2">
    <source>
        <dbReference type="SAM" id="Phobius"/>
    </source>
</evidence>
<dbReference type="AlphaFoldDB" id="A0AAE4YET4"/>
<dbReference type="PROSITE" id="PS00409">
    <property type="entry name" value="PROKAR_NTER_METHYL"/>
    <property type="match status" value="1"/>
</dbReference>
<keyword evidence="2" id="KW-1133">Transmembrane helix</keyword>
<reference evidence="3" key="1">
    <citation type="submission" date="2020-01" db="EMBL/GenBank/DDBJ databases">
        <authorList>
            <person name="Chen W.-M."/>
        </authorList>
    </citation>
    <scope>NUCLEOTIDE SEQUENCE</scope>
    <source>
        <strain evidence="3">CYK-10</strain>
    </source>
</reference>
<dbReference type="Pfam" id="PF07963">
    <property type="entry name" value="N_methyl"/>
    <property type="match status" value="1"/>
</dbReference>
<proteinExistence type="predicted"/>
<sequence length="208" mass="22211">MKRSPNAGITLLETLVSLAVMAIIALMLAQGMGAMLRLSSRSSSGSEDVDEMAARLQLRRVVEWAADAPFPGFPVVGLHGDSHSVAVESWYPDSPFWAGAPVVVSVSVDQTGAVHAKSSGLDLQQKPFTLDQVISGSGALVVRYFGQRKGGSKREWHDEWSAEDGLPELLELASAEPTSGFPPTVIRPAKQRHKGEMSLSTLLPPALP</sequence>
<dbReference type="EMBL" id="JAABNR010000049">
    <property type="protein sequence ID" value="NBZ90071.1"/>
    <property type="molecule type" value="Genomic_DNA"/>
</dbReference>
<protein>
    <recommendedName>
        <fullName evidence="5">Prepilin-type N-terminal cleavage/methylation domain-containing protein</fullName>
    </recommendedName>
</protein>
<keyword evidence="2" id="KW-0472">Membrane</keyword>
<feature type="transmembrane region" description="Helical" evidence="2">
    <location>
        <begin position="15"/>
        <end position="36"/>
    </location>
</feature>
<evidence type="ECO:0000313" key="3">
    <source>
        <dbReference type="EMBL" id="NBZ90071.1"/>
    </source>
</evidence>
<evidence type="ECO:0000313" key="4">
    <source>
        <dbReference type="Proteomes" id="UP001193501"/>
    </source>
</evidence>